<dbReference type="Pfam" id="PF12244">
    <property type="entry name" value="DUF3606"/>
    <property type="match status" value="1"/>
</dbReference>
<dbReference type="RefSeq" id="WP_013902293.1">
    <property type="nucleotide sequence ID" value="NC_015677.1"/>
</dbReference>
<dbReference type="InterPro" id="IPR022037">
    <property type="entry name" value="DUF3606"/>
</dbReference>
<sequence length="74" mass="8218">MSDDVTNLARRDSQRIPLDDEQEVQSWARRLNTSPERLRQAVQAVGNQVHEVRVHLGQTSPTGDLPKAAQGTAD</sequence>
<feature type="region of interest" description="Disordered" evidence="1">
    <location>
        <begin position="54"/>
        <end position="74"/>
    </location>
</feature>
<evidence type="ECO:0000313" key="2">
    <source>
        <dbReference type="EMBL" id="AEG94062.1"/>
    </source>
</evidence>
<organism evidence="2 3">
    <name type="scientific">Ramlibacter tataouinensis (strain ATCC BAA-407 / DSM 14655 / LMG 21543 / TTB310)</name>
    <dbReference type="NCBI Taxonomy" id="365046"/>
    <lineage>
        <taxon>Bacteria</taxon>
        <taxon>Pseudomonadati</taxon>
        <taxon>Pseudomonadota</taxon>
        <taxon>Betaproteobacteria</taxon>
        <taxon>Burkholderiales</taxon>
        <taxon>Comamonadaceae</taxon>
        <taxon>Ramlibacter</taxon>
    </lineage>
</organism>
<dbReference type="EMBL" id="CP000245">
    <property type="protein sequence ID" value="AEG94062.1"/>
    <property type="molecule type" value="Genomic_DNA"/>
</dbReference>
<reference evidence="2 3" key="2">
    <citation type="journal article" date="2011" name="PLoS ONE">
        <title>The Cyst-Dividing Bacterium Ramlibacter tataouinensis TTB310 Genome Reveals a Well-Stocked Toolbox for Adaptation to a Desert Environment.</title>
        <authorList>
            <person name="De Luca G."/>
            <person name="Barakat M."/>
            <person name="Ortet P."/>
            <person name="Fochesato S."/>
            <person name="Jourlin-Castelli C."/>
            <person name="Ansaldi M."/>
            <person name="Py B."/>
            <person name="Fichant G."/>
            <person name="Coutinho P.M."/>
            <person name="Voulhoux R."/>
            <person name="Bastien O."/>
            <person name="Marechal E."/>
            <person name="Henrissat B."/>
            <person name="Quentin Y."/>
            <person name="Noirot P."/>
            <person name="Filloux A."/>
            <person name="Mejean V."/>
            <person name="Dubow M.S."/>
            <person name="Barras F."/>
            <person name="Barbe V."/>
            <person name="Weissenbach J."/>
            <person name="Mihalcescu I."/>
            <person name="Vermeglio A."/>
            <person name="Achouak W."/>
            <person name="Heulin T."/>
        </authorList>
    </citation>
    <scope>NUCLEOTIDE SEQUENCE [LARGE SCALE GENOMIC DNA]</scope>
    <source>
        <strain evidence="3">ATCC BAA-407 / DSM 14655 / LMG 21543 / TTB310</strain>
    </source>
</reference>
<evidence type="ECO:0000256" key="1">
    <source>
        <dbReference type="SAM" id="MobiDB-lite"/>
    </source>
</evidence>
<proteinExistence type="predicted"/>
<dbReference type="AlphaFoldDB" id="F5Y6I8"/>
<protein>
    <recommendedName>
        <fullName evidence="4">DUF3606 domain-containing protein</fullName>
    </recommendedName>
</protein>
<dbReference type="HOGENOM" id="CLU_192201_1_0_4"/>
<dbReference type="OrthoDB" id="7030114at2"/>
<name>F5Y6I8_RAMTT</name>
<dbReference type="KEGG" id="rta:Rta_29590"/>
<keyword evidence="3" id="KW-1185">Reference proteome</keyword>
<reference evidence="3" key="1">
    <citation type="submission" date="2006-01" db="EMBL/GenBank/DDBJ databases">
        <title>Genome of the cyst-dividing bacterium Ramlibacter tataouinensis.</title>
        <authorList>
            <person name="Barakat M."/>
            <person name="Ortet P."/>
            <person name="De Luca G."/>
            <person name="Jourlin-Castelli C."/>
            <person name="Ansaldi M."/>
            <person name="Py B."/>
            <person name="Fichant G."/>
            <person name="Coutinho P."/>
            <person name="Voulhoux R."/>
            <person name="Bastien O."/>
            <person name="Roy S."/>
            <person name="Marechal E."/>
            <person name="Henrissat B."/>
            <person name="Quentin Y."/>
            <person name="Noirot P."/>
            <person name="Filloux A."/>
            <person name="Mejean V."/>
            <person name="DuBow M."/>
            <person name="Barras F."/>
            <person name="Heulin T."/>
        </authorList>
    </citation>
    <scope>NUCLEOTIDE SEQUENCE [LARGE SCALE GENOMIC DNA]</scope>
    <source>
        <strain evidence="3">ATCC BAA-407 / DSM 14655 / LMG 21543 / TTB310</strain>
    </source>
</reference>
<evidence type="ECO:0000313" key="3">
    <source>
        <dbReference type="Proteomes" id="UP000008385"/>
    </source>
</evidence>
<evidence type="ECO:0008006" key="4">
    <source>
        <dbReference type="Google" id="ProtNLM"/>
    </source>
</evidence>
<gene>
    <name evidence="2" type="ordered locus">Rta_29590</name>
</gene>
<dbReference type="Proteomes" id="UP000008385">
    <property type="component" value="Chromosome"/>
</dbReference>
<accession>F5Y6I8</accession>